<sequence>MPFETAKPILYILCKASAIFTGIIADQSARATFPLCPLQPLGSGGSLVTQEFVLVGGYSIYCTVVGVEVGSALEERDMRPKFWTRLSKISGGTPVNFRPSHQIRHCVYLRIGPQIFSYCSLINSPWRRSFLP</sequence>
<comment type="caution">
    <text evidence="1">The sequence shown here is derived from an EMBL/GenBank/DDBJ whole genome shotgun (WGS) entry which is preliminary data.</text>
</comment>
<evidence type="ECO:0000313" key="1">
    <source>
        <dbReference type="EMBL" id="KAA8573115.1"/>
    </source>
</evidence>
<dbReference type="Proteomes" id="UP000322873">
    <property type="component" value="Unassembled WGS sequence"/>
</dbReference>
<reference evidence="1 2" key="1">
    <citation type="submission" date="2019-06" db="EMBL/GenBank/DDBJ databases">
        <title>Genome Sequence of the Brown Rot Fungal Pathogen Monilinia fructicola.</title>
        <authorList>
            <person name="De Miccolis Angelini R.M."/>
            <person name="Landi L."/>
            <person name="Abate D."/>
            <person name="Pollastro S."/>
            <person name="Romanazzi G."/>
            <person name="Faretra F."/>
        </authorList>
    </citation>
    <scope>NUCLEOTIDE SEQUENCE [LARGE SCALE GENOMIC DNA]</scope>
    <source>
        <strain evidence="1 2">Mfrc123</strain>
    </source>
</reference>
<proteinExistence type="predicted"/>
<evidence type="ECO:0000313" key="2">
    <source>
        <dbReference type="Proteomes" id="UP000322873"/>
    </source>
</evidence>
<protein>
    <submittedName>
        <fullName evidence="1">Uncharacterized protein</fullName>
    </submittedName>
</protein>
<name>A0A5M9K2I1_MONFR</name>
<dbReference type="EMBL" id="VICG01000004">
    <property type="protein sequence ID" value="KAA8573115.1"/>
    <property type="molecule type" value="Genomic_DNA"/>
</dbReference>
<accession>A0A5M9K2I1</accession>
<organism evidence="1 2">
    <name type="scientific">Monilinia fructicola</name>
    <name type="common">Brown rot fungus</name>
    <name type="synonym">Ciboria fructicola</name>
    <dbReference type="NCBI Taxonomy" id="38448"/>
    <lineage>
        <taxon>Eukaryota</taxon>
        <taxon>Fungi</taxon>
        <taxon>Dikarya</taxon>
        <taxon>Ascomycota</taxon>
        <taxon>Pezizomycotina</taxon>
        <taxon>Leotiomycetes</taxon>
        <taxon>Helotiales</taxon>
        <taxon>Sclerotiniaceae</taxon>
        <taxon>Monilinia</taxon>
    </lineage>
</organism>
<gene>
    <name evidence="1" type="ORF">EYC84_003636</name>
</gene>
<dbReference type="AlphaFoldDB" id="A0A5M9K2I1"/>
<keyword evidence="2" id="KW-1185">Reference proteome</keyword>